<dbReference type="InterPro" id="IPR001304">
    <property type="entry name" value="C-type_lectin-like"/>
</dbReference>
<dbReference type="Gene3D" id="3.10.100.10">
    <property type="entry name" value="Mannose-Binding Protein A, subunit A"/>
    <property type="match status" value="1"/>
</dbReference>
<protein>
    <recommendedName>
        <fullName evidence="5">C-type lectin domain-containing protein</fullName>
    </recommendedName>
</protein>
<dbReference type="Pfam" id="PF00059">
    <property type="entry name" value="Lectin_C"/>
    <property type="match status" value="1"/>
</dbReference>
<dbReference type="InterPro" id="IPR003609">
    <property type="entry name" value="Pan_app"/>
</dbReference>
<keyword evidence="4" id="KW-1185">Reference proteome</keyword>
<reference evidence="3" key="2">
    <citation type="journal article" date="2021" name="Genome Biol. Evol.">
        <title>Developing a high-quality reference genome for a parasitic bivalve with doubly uniparental inheritance (Bivalvia: Unionida).</title>
        <authorList>
            <person name="Smith C.H."/>
        </authorList>
    </citation>
    <scope>NUCLEOTIDE SEQUENCE</scope>
    <source>
        <strain evidence="3">CHS0354</strain>
        <tissue evidence="3">Mantle</tissue>
    </source>
</reference>
<gene>
    <name evidence="3" type="ORF">CHS0354_002844</name>
</gene>
<comment type="caution">
    <text evidence="3">The sequence shown here is derived from an EMBL/GenBank/DDBJ whole genome shotgun (WGS) entry which is preliminary data.</text>
</comment>
<dbReference type="AlphaFoldDB" id="A0AAE0VY04"/>
<dbReference type="Pfam" id="PF00024">
    <property type="entry name" value="PAN_1"/>
    <property type="match status" value="1"/>
</dbReference>
<evidence type="ECO:0008006" key="5">
    <source>
        <dbReference type="Google" id="ProtNLM"/>
    </source>
</evidence>
<evidence type="ECO:0000259" key="1">
    <source>
        <dbReference type="PROSITE" id="PS50041"/>
    </source>
</evidence>
<feature type="domain" description="C-type lectin" evidence="1">
    <location>
        <begin position="195"/>
        <end position="306"/>
    </location>
</feature>
<name>A0AAE0VY04_9BIVA</name>
<feature type="domain" description="Apple" evidence="2">
    <location>
        <begin position="10"/>
        <end position="91"/>
    </location>
</feature>
<dbReference type="SUPFAM" id="SSF57414">
    <property type="entry name" value="Hairpin loop containing domain-like"/>
    <property type="match status" value="1"/>
</dbReference>
<reference evidence="3" key="3">
    <citation type="submission" date="2023-05" db="EMBL/GenBank/DDBJ databases">
        <authorList>
            <person name="Smith C.H."/>
        </authorList>
    </citation>
    <scope>NUCLEOTIDE SEQUENCE</scope>
    <source>
        <strain evidence="3">CHS0354</strain>
        <tissue evidence="3">Mantle</tissue>
    </source>
</reference>
<dbReference type="PROSITE" id="PS50948">
    <property type="entry name" value="PAN"/>
    <property type="match status" value="1"/>
</dbReference>
<organism evidence="3 4">
    <name type="scientific">Potamilus streckersoni</name>
    <dbReference type="NCBI Taxonomy" id="2493646"/>
    <lineage>
        <taxon>Eukaryota</taxon>
        <taxon>Metazoa</taxon>
        <taxon>Spiralia</taxon>
        <taxon>Lophotrochozoa</taxon>
        <taxon>Mollusca</taxon>
        <taxon>Bivalvia</taxon>
        <taxon>Autobranchia</taxon>
        <taxon>Heteroconchia</taxon>
        <taxon>Palaeoheterodonta</taxon>
        <taxon>Unionida</taxon>
        <taxon>Unionoidea</taxon>
        <taxon>Unionidae</taxon>
        <taxon>Ambleminae</taxon>
        <taxon>Lampsilini</taxon>
        <taxon>Potamilus</taxon>
    </lineage>
</organism>
<sequence length="308" mass="34450">MAFAHSSDKCERGTSLGKLSYEKILPRSAFTTKFWVSLYQCATECYLRKQRCKSFNYRRIYPSCQLCEEDSGQGGKNLLTEHDSIHSNIDTWKDIHVGNCSSITCTWTHRCNSFNGSGSTCVPSECPLLEISPDISIDPSNETSVGTHVWQRCELRSMKALNISTCLESTAQWFTINASCDIGYKNVQFGGCYLCIKFHDKKTTFKKAIETCQAENTKLLVVMTTHQIVNIKDAFGEQSGRVFAGITDEANEGSWAAWDGEKVNPAWNPREPNGGINENCGIINFDYNANGLTDVNCNENCSFLCHNN</sequence>
<dbReference type="Gene3D" id="3.50.4.10">
    <property type="entry name" value="Hepatocyte Growth Factor"/>
    <property type="match status" value="1"/>
</dbReference>
<evidence type="ECO:0000313" key="4">
    <source>
        <dbReference type="Proteomes" id="UP001195483"/>
    </source>
</evidence>
<dbReference type="InterPro" id="IPR016186">
    <property type="entry name" value="C-type_lectin-like/link_sf"/>
</dbReference>
<dbReference type="SUPFAM" id="SSF56436">
    <property type="entry name" value="C-type lectin-like"/>
    <property type="match status" value="1"/>
</dbReference>
<evidence type="ECO:0000313" key="3">
    <source>
        <dbReference type="EMBL" id="KAK3594808.1"/>
    </source>
</evidence>
<dbReference type="Proteomes" id="UP001195483">
    <property type="component" value="Unassembled WGS sequence"/>
</dbReference>
<dbReference type="PROSITE" id="PS50041">
    <property type="entry name" value="C_TYPE_LECTIN_2"/>
    <property type="match status" value="1"/>
</dbReference>
<proteinExistence type="predicted"/>
<reference evidence="3" key="1">
    <citation type="journal article" date="2021" name="Genome Biol. Evol.">
        <title>A High-Quality Reference Genome for a Parasitic Bivalve with Doubly Uniparental Inheritance (Bivalvia: Unionida).</title>
        <authorList>
            <person name="Smith C.H."/>
        </authorList>
    </citation>
    <scope>NUCLEOTIDE SEQUENCE</scope>
    <source>
        <strain evidence="3">CHS0354</strain>
    </source>
</reference>
<accession>A0AAE0VY04</accession>
<dbReference type="InterPro" id="IPR016187">
    <property type="entry name" value="CTDL_fold"/>
</dbReference>
<dbReference type="CDD" id="cd00037">
    <property type="entry name" value="CLECT"/>
    <property type="match status" value="1"/>
</dbReference>
<evidence type="ECO:0000259" key="2">
    <source>
        <dbReference type="PROSITE" id="PS50948"/>
    </source>
</evidence>
<dbReference type="EMBL" id="JAEAOA010000229">
    <property type="protein sequence ID" value="KAK3594808.1"/>
    <property type="molecule type" value="Genomic_DNA"/>
</dbReference>